<comment type="caution">
    <text evidence="2">The sequence shown here is derived from an EMBL/GenBank/DDBJ whole genome shotgun (WGS) entry which is preliminary data.</text>
</comment>
<gene>
    <name evidence="2" type="ORF">GCM10017764_16500</name>
</gene>
<proteinExistence type="predicted"/>
<dbReference type="Proteomes" id="UP000620550">
    <property type="component" value="Unassembled WGS sequence"/>
</dbReference>
<organism evidence="2 3">
    <name type="scientific">Sphingobacterium griseoflavum</name>
    <dbReference type="NCBI Taxonomy" id="1474952"/>
    <lineage>
        <taxon>Bacteria</taxon>
        <taxon>Pseudomonadati</taxon>
        <taxon>Bacteroidota</taxon>
        <taxon>Sphingobacteriia</taxon>
        <taxon>Sphingobacteriales</taxon>
        <taxon>Sphingobacteriaceae</taxon>
        <taxon>Sphingobacterium</taxon>
    </lineage>
</organism>
<evidence type="ECO:0008006" key="4">
    <source>
        <dbReference type="Google" id="ProtNLM"/>
    </source>
</evidence>
<feature type="compositionally biased region" description="Polar residues" evidence="1">
    <location>
        <begin position="237"/>
        <end position="246"/>
    </location>
</feature>
<protein>
    <recommendedName>
        <fullName evidence="4">YtkA-like domain-containing protein</fullName>
    </recommendedName>
</protein>
<dbReference type="RefSeq" id="WP_189626172.1">
    <property type="nucleotide sequence ID" value="NZ_BNAF01000005.1"/>
</dbReference>
<dbReference type="EMBL" id="BNAF01000005">
    <property type="protein sequence ID" value="GHE33921.1"/>
    <property type="molecule type" value="Genomic_DNA"/>
</dbReference>
<evidence type="ECO:0000313" key="2">
    <source>
        <dbReference type="EMBL" id="GHE33921.1"/>
    </source>
</evidence>
<name>A0ABQ3HWV7_9SPHI</name>
<evidence type="ECO:0000313" key="3">
    <source>
        <dbReference type="Proteomes" id="UP000620550"/>
    </source>
</evidence>
<dbReference type="PROSITE" id="PS51257">
    <property type="entry name" value="PROKAR_LIPOPROTEIN"/>
    <property type="match status" value="1"/>
</dbReference>
<accession>A0ABQ3HWV7</accession>
<keyword evidence="3" id="KW-1185">Reference proteome</keyword>
<sequence>MKLLMMTSAILCMAISSCTKDKTDYKAEIDTAVTEHLQFKEAARFVKDGYTIRINTLNGTFYKGYNEVRVTLEQGSSAVQPEEVYCLPIFTDAQAQQTTGPHGYKLQQQVDSGYFSSYIVFTEESQVGGEWQLYMRFSIGGTTYRLNEPVQVVQQANKNLNMTRFTGSDGELYVIALISPQKPRIAENQLVAGIYRFNRAIGTPAPAEFPDPEQFSYEVVQGYTLKLDPRMPEPSMGNHSSPNNEDLNQRDDGRYYGVVNYTMTGNWTLNFILLNQLGEAVKGTVVPNDFTPGVNGVKSELYLDILF</sequence>
<feature type="region of interest" description="Disordered" evidence="1">
    <location>
        <begin position="230"/>
        <end position="251"/>
    </location>
</feature>
<evidence type="ECO:0000256" key="1">
    <source>
        <dbReference type="SAM" id="MobiDB-lite"/>
    </source>
</evidence>
<reference evidence="3" key="1">
    <citation type="journal article" date="2019" name="Int. J. Syst. Evol. Microbiol.">
        <title>The Global Catalogue of Microorganisms (GCM) 10K type strain sequencing project: providing services to taxonomists for standard genome sequencing and annotation.</title>
        <authorList>
            <consortium name="The Broad Institute Genomics Platform"/>
            <consortium name="The Broad Institute Genome Sequencing Center for Infectious Disease"/>
            <person name="Wu L."/>
            <person name="Ma J."/>
        </authorList>
    </citation>
    <scope>NUCLEOTIDE SEQUENCE [LARGE SCALE GENOMIC DNA]</scope>
    <source>
        <strain evidence="3">CGMCC 1.12966</strain>
    </source>
</reference>